<dbReference type="InterPro" id="IPR056362">
    <property type="entry name" value="AtuA-like_ferredoxin_dom"/>
</dbReference>
<dbReference type="EMBL" id="JBGFFE010000011">
    <property type="protein sequence ID" value="MEY8763762.1"/>
    <property type="molecule type" value="Genomic_DNA"/>
</dbReference>
<evidence type="ECO:0000259" key="1">
    <source>
        <dbReference type="Pfam" id="PF23544"/>
    </source>
</evidence>
<feature type="domain" description="AtuA-like ferredoxin-fold" evidence="1">
    <location>
        <begin position="3"/>
        <end position="101"/>
    </location>
</feature>
<dbReference type="PANTHER" id="PTHR47708:SF2">
    <property type="entry name" value="SI:CH73-132F6.5"/>
    <property type="match status" value="1"/>
</dbReference>
<protein>
    <recommendedName>
        <fullName evidence="1">AtuA-like ferredoxin-fold domain-containing protein</fullName>
    </recommendedName>
</protein>
<dbReference type="Proteomes" id="UP001565220">
    <property type="component" value="Unassembled WGS sequence"/>
</dbReference>
<sequence length="105" mass="11996">MIVKLKEIAHGRSGDKSDTENVCIFARDPKYYDAMKRQLTPEAVKKHYKGIVRGDVIRYDIPQLYGFNFVLHHALDGGATRSLRLDTLGKCMEAALLRFEIDLNK</sequence>
<evidence type="ECO:0000313" key="2">
    <source>
        <dbReference type="EMBL" id="MEY8763762.1"/>
    </source>
</evidence>
<name>A0ABV4DWZ0_9CLOT</name>
<accession>A0ABV4DWZ0</accession>
<dbReference type="RefSeq" id="WP_294180672.1">
    <property type="nucleotide sequence ID" value="NZ_JBGFFE010000011.1"/>
</dbReference>
<organism evidence="2 3">
    <name type="scientific">Clostridium lapidicellarium</name>
    <dbReference type="NCBI Taxonomy" id="3240931"/>
    <lineage>
        <taxon>Bacteria</taxon>
        <taxon>Bacillati</taxon>
        <taxon>Bacillota</taxon>
        <taxon>Clostridia</taxon>
        <taxon>Eubacteriales</taxon>
        <taxon>Clostridiaceae</taxon>
        <taxon>Clostridium</taxon>
    </lineage>
</organism>
<keyword evidence="3" id="KW-1185">Reference proteome</keyword>
<proteinExistence type="predicted"/>
<gene>
    <name evidence="2" type="ORF">AB8S09_08930</name>
</gene>
<dbReference type="Pfam" id="PF23544">
    <property type="entry name" value="AtuA_ferredoxin"/>
    <property type="match status" value="1"/>
</dbReference>
<comment type="caution">
    <text evidence="2">The sequence shown here is derived from an EMBL/GenBank/DDBJ whole genome shotgun (WGS) entry which is preliminary data.</text>
</comment>
<evidence type="ECO:0000313" key="3">
    <source>
        <dbReference type="Proteomes" id="UP001565220"/>
    </source>
</evidence>
<dbReference type="PANTHER" id="PTHR47708">
    <property type="match status" value="1"/>
</dbReference>
<reference evidence="2 3" key="1">
    <citation type="submission" date="2024-08" db="EMBL/GenBank/DDBJ databases">
        <title>Clostridium lapicellarii sp. nov., and Clostridium renhuaiense sp. nov., two species isolated from the mud in a fermentation cellar used for producing sauce-flavour Chinese liquors.</title>
        <authorList>
            <person name="Yang F."/>
            <person name="Wang H."/>
            <person name="Chen L.Q."/>
            <person name="Zhou N."/>
            <person name="Lu J.J."/>
            <person name="Pu X.X."/>
            <person name="Wan B."/>
            <person name="Wang L."/>
            <person name="Liu S.J."/>
        </authorList>
    </citation>
    <scope>NUCLEOTIDE SEQUENCE [LARGE SCALE GENOMIC DNA]</scope>
    <source>
        <strain evidence="2 3">MT-113</strain>
    </source>
</reference>